<keyword evidence="3 5" id="KW-0067">ATP-binding</keyword>
<dbReference type="PANTHER" id="PTHR42781:SF4">
    <property type="entry name" value="SPERMIDINE_PUTRESCINE IMPORT ATP-BINDING PROTEIN POTA"/>
    <property type="match status" value="1"/>
</dbReference>
<dbReference type="Proteomes" id="UP000246569">
    <property type="component" value="Unassembled WGS sequence"/>
</dbReference>
<reference evidence="5 6" key="1">
    <citation type="submission" date="2018-05" db="EMBL/GenBank/DDBJ databases">
        <title>Genomic Encyclopedia of Type Strains, Phase IV (KMG-IV): sequencing the most valuable type-strain genomes for metagenomic binning, comparative biology and taxonomic classification.</title>
        <authorList>
            <person name="Goeker M."/>
        </authorList>
    </citation>
    <scope>NUCLEOTIDE SEQUENCE [LARGE SCALE GENOMIC DNA]</scope>
    <source>
        <strain evidence="5 6">DSM 23606</strain>
    </source>
</reference>
<dbReference type="EMBL" id="QGTJ01000006">
    <property type="protein sequence ID" value="PWV60996.1"/>
    <property type="molecule type" value="Genomic_DNA"/>
</dbReference>
<dbReference type="Gene3D" id="3.40.50.300">
    <property type="entry name" value="P-loop containing nucleotide triphosphate hydrolases"/>
    <property type="match status" value="1"/>
</dbReference>
<evidence type="ECO:0000256" key="1">
    <source>
        <dbReference type="ARBA" id="ARBA00022448"/>
    </source>
</evidence>
<dbReference type="InterPro" id="IPR027417">
    <property type="entry name" value="P-loop_NTPase"/>
</dbReference>
<sequence length="316" mass="33275">MSRPSFSIRADAVGPVSMLAERRGCARWLSGWRSGLLAMSGAGALGAGALGDLTASSGSVAADGGTLLALDRVSVRRGEREVLHEISLHLMRGSITALVGPSGIGKSTLLATLNGLLRPASGRLHSAGIGALDTPAQLLAHRRRTATVFQEHALIARLSAFDNVLLGLADRRHPLSPLPWPRPLCERALAALAAVGLLARALVPVAQLSGGERQRVGIARALVRDPVLLLADEPFAAIDPALARHMAGEFRRLVRERALTVVVVLHQIELARELADRVIALADGRIAYDGPPADFDAAAQARIFPMPSPLAVPCKE</sequence>
<accession>A0A317MUA3</accession>
<dbReference type="SMART" id="SM00382">
    <property type="entry name" value="AAA"/>
    <property type="match status" value="1"/>
</dbReference>
<dbReference type="RefSeq" id="WP_246004625.1">
    <property type="nucleotide sequence ID" value="NZ_QGTJ01000006.1"/>
</dbReference>
<gene>
    <name evidence="5" type="ORF">C7443_10610</name>
</gene>
<dbReference type="GO" id="GO:0005524">
    <property type="term" value="F:ATP binding"/>
    <property type="evidence" value="ECO:0007669"/>
    <property type="project" value="UniProtKB-KW"/>
</dbReference>
<evidence type="ECO:0000313" key="6">
    <source>
        <dbReference type="Proteomes" id="UP000246569"/>
    </source>
</evidence>
<dbReference type="AlphaFoldDB" id="A0A317MUA3"/>
<dbReference type="GO" id="GO:0016887">
    <property type="term" value="F:ATP hydrolysis activity"/>
    <property type="evidence" value="ECO:0007669"/>
    <property type="project" value="InterPro"/>
</dbReference>
<evidence type="ECO:0000256" key="2">
    <source>
        <dbReference type="ARBA" id="ARBA00022741"/>
    </source>
</evidence>
<dbReference type="PROSITE" id="PS50893">
    <property type="entry name" value="ABC_TRANSPORTER_2"/>
    <property type="match status" value="1"/>
</dbReference>
<dbReference type="InterPro" id="IPR017871">
    <property type="entry name" value="ABC_transporter-like_CS"/>
</dbReference>
<organism evidence="5 6">
    <name type="scientific">Plasticicumulans acidivorans</name>
    <dbReference type="NCBI Taxonomy" id="886464"/>
    <lineage>
        <taxon>Bacteria</taxon>
        <taxon>Pseudomonadati</taxon>
        <taxon>Pseudomonadota</taxon>
        <taxon>Gammaproteobacteria</taxon>
        <taxon>Candidatus Competibacteraceae</taxon>
        <taxon>Plasticicumulans</taxon>
    </lineage>
</organism>
<dbReference type="SUPFAM" id="SSF52540">
    <property type="entry name" value="P-loop containing nucleoside triphosphate hydrolases"/>
    <property type="match status" value="1"/>
</dbReference>
<protein>
    <submittedName>
        <fullName evidence="5">Phosphonate transport system ATP-binding protein</fullName>
    </submittedName>
</protein>
<dbReference type="InterPro" id="IPR003439">
    <property type="entry name" value="ABC_transporter-like_ATP-bd"/>
</dbReference>
<dbReference type="InterPro" id="IPR003593">
    <property type="entry name" value="AAA+_ATPase"/>
</dbReference>
<evidence type="ECO:0000259" key="4">
    <source>
        <dbReference type="PROSITE" id="PS50893"/>
    </source>
</evidence>
<comment type="caution">
    <text evidence="5">The sequence shown here is derived from an EMBL/GenBank/DDBJ whole genome shotgun (WGS) entry which is preliminary data.</text>
</comment>
<name>A0A317MUA3_9GAMM</name>
<keyword evidence="6" id="KW-1185">Reference proteome</keyword>
<feature type="domain" description="ABC transporter" evidence="4">
    <location>
        <begin position="68"/>
        <end position="308"/>
    </location>
</feature>
<evidence type="ECO:0000313" key="5">
    <source>
        <dbReference type="EMBL" id="PWV60996.1"/>
    </source>
</evidence>
<dbReference type="InterPro" id="IPR050093">
    <property type="entry name" value="ABC_SmlMolc_Importer"/>
</dbReference>
<dbReference type="PANTHER" id="PTHR42781">
    <property type="entry name" value="SPERMIDINE/PUTRESCINE IMPORT ATP-BINDING PROTEIN POTA"/>
    <property type="match status" value="1"/>
</dbReference>
<keyword evidence="1" id="KW-0813">Transport</keyword>
<dbReference type="Pfam" id="PF00005">
    <property type="entry name" value="ABC_tran"/>
    <property type="match status" value="1"/>
</dbReference>
<keyword evidence="2" id="KW-0547">Nucleotide-binding</keyword>
<dbReference type="PROSITE" id="PS00211">
    <property type="entry name" value="ABC_TRANSPORTER_1"/>
    <property type="match status" value="1"/>
</dbReference>
<evidence type="ECO:0000256" key="3">
    <source>
        <dbReference type="ARBA" id="ARBA00022840"/>
    </source>
</evidence>
<proteinExistence type="predicted"/>